<sequence length="456" mass="52687">MMTTVFPLSDSISSSEKMDKSSETKISSSGSTKVTVESIIECVNKEKDSRRRPSIYTVPSTIRDLRPNSFSPRVVSIGPLHREHENVQEFEGRKPYYLSTLMSDKSSLQQEVLQSCVEKAYTLMEDIRACYVWTKTYKDDEVAKMMVMDACFILGFILQIHESSKRSGKRKNLVTQVIIYDLVLLENQIPFFFLEEIFGCTLSKFYPDVSLIKFLHPVLDHLRFFKGDINFQNISTNNTPHLLGLLHECYNPGDNDIPTSTLSSTIRSAIDLDRAGVHIRPNENPKWLMEMDVKVHRYPLFFWSWSKTALKMPVLKVHHFSELVLRNLIAYEQFRRTSKYITSYVVAMDMLVNTQEDIAKLIDSEVLVNYMSSNEEAAYMINSIGKEVACEEFYYGEQWNILNKYCNSYWPKHIAKMRKTYFSSPWNMIALVAGIILFTLTVLQTIFTIKPIGSNN</sequence>
<reference evidence="3" key="1">
    <citation type="submission" date="2022-06" db="EMBL/GenBank/DDBJ databases">
        <title>Uncovering the hologenomic basis of an extraordinary plant invasion.</title>
        <authorList>
            <person name="Bieker V.C."/>
            <person name="Martin M.D."/>
            <person name="Gilbert T."/>
            <person name="Hodgins K."/>
            <person name="Battlay P."/>
            <person name="Petersen B."/>
            <person name="Wilson J."/>
        </authorList>
    </citation>
    <scope>NUCLEOTIDE SEQUENCE</scope>
    <source>
        <strain evidence="3">AA19_3_7</strain>
        <tissue evidence="3">Leaf</tissue>
    </source>
</reference>
<keyword evidence="4" id="KW-1185">Reference proteome</keyword>
<keyword evidence="2" id="KW-1133">Transmembrane helix</keyword>
<keyword evidence="2" id="KW-0812">Transmembrane</keyword>
<dbReference type="PANTHER" id="PTHR31170">
    <property type="entry name" value="BNAC04G53230D PROTEIN"/>
    <property type="match status" value="1"/>
</dbReference>
<evidence type="ECO:0000313" key="3">
    <source>
        <dbReference type="EMBL" id="KAI7747908.1"/>
    </source>
</evidence>
<gene>
    <name evidence="3" type="ORF">M8C21_025642</name>
</gene>
<dbReference type="EMBL" id="JAMZMK010006639">
    <property type="protein sequence ID" value="KAI7747908.1"/>
    <property type="molecule type" value="Genomic_DNA"/>
</dbReference>
<comment type="caution">
    <text evidence="3">The sequence shown here is derived from an EMBL/GenBank/DDBJ whole genome shotgun (WGS) entry which is preliminary data.</text>
</comment>
<evidence type="ECO:0000313" key="4">
    <source>
        <dbReference type="Proteomes" id="UP001206925"/>
    </source>
</evidence>
<dbReference type="InterPro" id="IPR004158">
    <property type="entry name" value="DUF247_pln"/>
</dbReference>
<keyword evidence="2" id="KW-0472">Membrane</keyword>
<protein>
    <submittedName>
        <fullName evidence="3">Uncharacterized protein</fullName>
    </submittedName>
</protein>
<organism evidence="3 4">
    <name type="scientific">Ambrosia artemisiifolia</name>
    <name type="common">Common ragweed</name>
    <dbReference type="NCBI Taxonomy" id="4212"/>
    <lineage>
        <taxon>Eukaryota</taxon>
        <taxon>Viridiplantae</taxon>
        <taxon>Streptophyta</taxon>
        <taxon>Embryophyta</taxon>
        <taxon>Tracheophyta</taxon>
        <taxon>Spermatophyta</taxon>
        <taxon>Magnoliopsida</taxon>
        <taxon>eudicotyledons</taxon>
        <taxon>Gunneridae</taxon>
        <taxon>Pentapetalae</taxon>
        <taxon>asterids</taxon>
        <taxon>campanulids</taxon>
        <taxon>Asterales</taxon>
        <taxon>Asteraceae</taxon>
        <taxon>Asteroideae</taxon>
        <taxon>Heliantheae alliance</taxon>
        <taxon>Heliantheae</taxon>
        <taxon>Ambrosia</taxon>
    </lineage>
</organism>
<dbReference type="Proteomes" id="UP001206925">
    <property type="component" value="Unassembled WGS sequence"/>
</dbReference>
<dbReference type="Pfam" id="PF03140">
    <property type="entry name" value="DUF247"/>
    <property type="match status" value="1"/>
</dbReference>
<feature type="region of interest" description="Disordered" evidence="1">
    <location>
        <begin position="1"/>
        <end position="30"/>
    </location>
</feature>
<accession>A0AAD5CTD8</accession>
<feature type="transmembrane region" description="Helical" evidence="2">
    <location>
        <begin position="426"/>
        <end position="447"/>
    </location>
</feature>
<evidence type="ECO:0000256" key="2">
    <source>
        <dbReference type="SAM" id="Phobius"/>
    </source>
</evidence>
<dbReference type="AlphaFoldDB" id="A0AAD5CTD8"/>
<name>A0AAD5CTD8_AMBAR</name>
<proteinExistence type="predicted"/>
<dbReference type="PANTHER" id="PTHR31170:SF25">
    <property type="entry name" value="BNAA09G04570D PROTEIN"/>
    <property type="match status" value="1"/>
</dbReference>
<evidence type="ECO:0000256" key="1">
    <source>
        <dbReference type="SAM" id="MobiDB-lite"/>
    </source>
</evidence>